<evidence type="ECO:0000313" key="3">
    <source>
        <dbReference type="EMBL" id="KAK4195060.1"/>
    </source>
</evidence>
<accession>A0AAN6X6V6</accession>
<name>A0AAN6X6V6_9PEZI</name>
<dbReference type="PANTHER" id="PTHR38788:SF3">
    <property type="entry name" value="CLR5 DOMAIN-CONTAINING PROTEIN"/>
    <property type="match status" value="1"/>
</dbReference>
<dbReference type="PANTHER" id="PTHR38788">
    <property type="entry name" value="CLR5 DOMAIN-CONTAINING PROTEIN"/>
    <property type="match status" value="1"/>
</dbReference>
<proteinExistence type="predicted"/>
<feature type="region of interest" description="Disordered" evidence="1">
    <location>
        <begin position="127"/>
        <end position="187"/>
    </location>
</feature>
<comment type="caution">
    <text evidence="3">The sequence shown here is derived from an EMBL/GenBank/DDBJ whole genome shotgun (WGS) entry which is preliminary data.</text>
</comment>
<dbReference type="Pfam" id="PF14420">
    <property type="entry name" value="Clr5"/>
    <property type="match status" value="1"/>
</dbReference>
<keyword evidence="4" id="KW-1185">Reference proteome</keyword>
<dbReference type="AlphaFoldDB" id="A0AAN6X6V6"/>
<dbReference type="Proteomes" id="UP001303160">
    <property type="component" value="Unassembled WGS sequence"/>
</dbReference>
<feature type="compositionally biased region" description="Polar residues" evidence="1">
    <location>
        <begin position="177"/>
        <end position="187"/>
    </location>
</feature>
<evidence type="ECO:0000256" key="1">
    <source>
        <dbReference type="SAM" id="MobiDB-lite"/>
    </source>
</evidence>
<reference evidence="3" key="1">
    <citation type="journal article" date="2023" name="Mol. Phylogenet. Evol.">
        <title>Genome-scale phylogeny and comparative genomics of the fungal order Sordariales.</title>
        <authorList>
            <person name="Hensen N."/>
            <person name="Bonometti L."/>
            <person name="Westerberg I."/>
            <person name="Brannstrom I.O."/>
            <person name="Guillou S."/>
            <person name="Cros-Aarteil S."/>
            <person name="Calhoun S."/>
            <person name="Haridas S."/>
            <person name="Kuo A."/>
            <person name="Mondo S."/>
            <person name="Pangilinan J."/>
            <person name="Riley R."/>
            <person name="LaButti K."/>
            <person name="Andreopoulos B."/>
            <person name="Lipzen A."/>
            <person name="Chen C."/>
            <person name="Yan M."/>
            <person name="Daum C."/>
            <person name="Ng V."/>
            <person name="Clum A."/>
            <person name="Steindorff A."/>
            <person name="Ohm R.A."/>
            <person name="Martin F."/>
            <person name="Silar P."/>
            <person name="Natvig D.O."/>
            <person name="Lalanne C."/>
            <person name="Gautier V."/>
            <person name="Ament-Velasquez S.L."/>
            <person name="Kruys A."/>
            <person name="Hutchinson M.I."/>
            <person name="Powell A.J."/>
            <person name="Barry K."/>
            <person name="Miller A.N."/>
            <person name="Grigoriev I.V."/>
            <person name="Debuchy R."/>
            <person name="Gladieux P."/>
            <person name="Hiltunen Thoren M."/>
            <person name="Johannesson H."/>
        </authorList>
    </citation>
    <scope>NUCLEOTIDE SEQUENCE</scope>
    <source>
        <strain evidence="3">CBS 315.58</strain>
    </source>
</reference>
<dbReference type="InterPro" id="IPR025676">
    <property type="entry name" value="Clr5_dom"/>
</dbReference>
<evidence type="ECO:0000259" key="2">
    <source>
        <dbReference type="Pfam" id="PF14420"/>
    </source>
</evidence>
<feature type="domain" description="Clr5" evidence="2">
    <location>
        <begin position="10"/>
        <end position="60"/>
    </location>
</feature>
<organism evidence="3 4">
    <name type="scientific">Triangularia verruculosa</name>
    <dbReference type="NCBI Taxonomy" id="2587418"/>
    <lineage>
        <taxon>Eukaryota</taxon>
        <taxon>Fungi</taxon>
        <taxon>Dikarya</taxon>
        <taxon>Ascomycota</taxon>
        <taxon>Pezizomycotina</taxon>
        <taxon>Sordariomycetes</taxon>
        <taxon>Sordariomycetidae</taxon>
        <taxon>Sordariales</taxon>
        <taxon>Podosporaceae</taxon>
        <taxon>Triangularia</taxon>
    </lineage>
</organism>
<dbReference type="EMBL" id="MU864027">
    <property type="protein sequence ID" value="KAK4195060.1"/>
    <property type="molecule type" value="Genomic_DNA"/>
</dbReference>
<evidence type="ECO:0000313" key="4">
    <source>
        <dbReference type="Proteomes" id="UP001303160"/>
    </source>
</evidence>
<gene>
    <name evidence="3" type="ORF">QBC40DRAFT_25061</name>
</gene>
<protein>
    <submittedName>
        <fullName evidence="3">Clr5 domain-containing protein</fullName>
    </submittedName>
</protein>
<reference evidence="3" key="2">
    <citation type="submission" date="2023-05" db="EMBL/GenBank/DDBJ databases">
        <authorList>
            <consortium name="Lawrence Berkeley National Laboratory"/>
            <person name="Steindorff A."/>
            <person name="Hensen N."/>
            <person name="Bonometti L."/>
            <person name="Westerberg I."/>
            <person name="Brannstrom I.O."/>
            <person name="Guillou S."/>
            <person name="Cros-Aarteil S."/>
            <person name="Calhoun S."/>
            <person name="Haridas S."/>
            <person name="Kuo A."/>
            <person name="Mondo S."/>
            <person name="Pangilinan J."/>
            <person name="Riley R."/>
            <person name="Labutti K."/>
            <person name="Andreopoulos B."/>
            <person name="Lipzen A."/>
            <person name="Chen C."/>
            <person name="Yanf M."/>
            <person name="Daum C."/>
            <person name="Ng V."/>
            <person name="Clum A."/>
            <person name="Ohm R."/>
            <person name="Martin F."/>
            <person name="Silar P."/>
            <person name="Natvig D."/>
            <person name="Lalanne C."/>
            <person name="Gautier V."/>
            <person name="Ament-Velasquez S.L."/>
            <person name="Kruys A."/>
            <person name="Hutchinson M.I."/>
            <person name="Powell A.J."/>
            <person name="Barry K."/>
            <person name="Miller A.N."/>
            <person name="Grigoriev I.V."/>
            <person name="Debuchy R."/>
            <person name="Gladieux P."/>
            <person name="Thoren M.H."/>
            <person name="Johannesson H."/>
        </authorList>
    </citation>
    <scope>NUCLEOTIDE SEQUENCE</scope>
    <source>
        <strain evidence="3">CBS 315.58</strain>
    </source>
</reference>
<sequence>MPPPGHRRVDWEAHRSTFEDLYVVQDKPLPEVIEIMKRDFNVDATIKMYKKRIKAWGMFKNINGDEMLAMIRIKQHRHRQGKATRFYLRGKPVSDSKLRRFTNRHGVELNDDDLATDVQAPLRGITFCTPEPDDHPDTSSLNHDGALHPGPGISSADSTSVRCSMGSPNPEPRQLSPHENQSLSWDMPMSSSAGFVAQAANPFNPGQYFGSTLCTGSTAQQVHSWLDHGYFHRFDEYKYTGGNGSPHSANLDTGTDVGNAFTTQPFTHVEQLQLHHAVDRYPNTLDLLASPSHQVQLLSWDHSPLHHAPITSAAVNLPTTALQENLDLNPTAWDEITGLRHAGFQHCNGALVLGTEHESINYARYLDDGDGLTWAPAEAQDFDADGIR</sequence>